<dbReference type="AlphaFoldDB" id="A0A9W6Q3W8"/>
<proteinExistence type="inferred from homology"/>
<comment type="subcellular location">
    <subcellularLocation>
        <location evidence="1">Cell membrane</location>
        <topology evidence="1">Single-pass type II membrane protein</topology>
    </subcellularLocation>
</comment>
<dbReference type="EMBL" id="BSSA01000001">
    <property type="protein sequence ID" value="GLW68321.1"/>
    <property type="molecule type" value="Genomic_DNA"/>
</dbReference>
<comment type="caution">
    <text evidence="8">The sequence shown here is derived from an EMBL/GenBank/DDBJ whole genome shotgun (WGS) entry which is preliminary data.</text>
</comment>
<dbReference type="Gene3D" id="2.10.109.10">
    <property type="entry name" value="Umud Fragment, subunit A"/>
    <property type="match status" value="1"/>
</dbReference>
<dbReference type="InterPro" id="IPR000223">
    <property type="entry name" value="Pept_S26A_signal_pept_1"/>
</dbReference>
<evidence type="ECO:0000313" key="8">
    <source>
        <dbReference type="EMBL" id="GLW68321.1"/>
    </source>
</evidence>
<organism evidence="8 9">
    <name type="scientific">Kitasatospora phosalacinea</name>
    <dbReference type="NCBI Taxonomy" id="2065"/>
    <lineage>
        <taxon>Bacteria</taxon>
        <taxon>Bacillati</taxon>
        <taxon>Actinomycetota</taxon>
        <taxon>Actinomycetes</taxon>
        <taxon>Kitasatosporales</taxon>
        <taxon>Streptomycetaceae</taxon>
        <taxon>Kitasatospora</taxon>
    </lineage>
</organism>
<dbReference type="InterPro" id="IPR052064">
    <property type="entry name" value="Mito_IMP1_subunit"/>
</dbReference>
<dbReference type="PROSITE" id="PS00501">
    <property type="entry name" value="SPASE_I_1"/>
    <property type="match status" value="1"/>
</dbReference>
<keyword evidence="2" id="KW-0645">Protease</keyword>
<dbReference type="Proteomes" id="UP001165041">
    <property type="component" value="Unassembled WGS sequence"/>
</dbReference>
<dbReference type="InterPro" id="IPR036286">
    <property type="entry name" value="LexA/Signal_pep-like_sf"/>
</dbReference>
<evidence type="ECO:0000259" key="7">
    <source>
        <dbReference type="Pfam" id="PF10502"/>
    </source>
</evidence>
<evidence type="ECO:0000256" key="2">
    <source>
        <dbReference type="ARBA" id="ARBA00022670"/>
    </source>
</evidence>
<dbReference type="PRINTS" id="PR00727">
    <property type="entry name" value="LEADERPTASE"/>
</dbReference>
<evidence type="ECO:0000313" key="9">
    <source>
        <dbReference type="Proteomes" id="UP001165041"/>
    </source>
</evidence>
<feature type="domain" description="Peptidase S26" evidence="7">
    <location>
        <begin position="114"/>
        <end position="150"/>
    </location>
</feature>
<feature type="domain" description="Peptidase S26" evidence="7">
    <location>
        <begin position="27"/>
        <end position="103"/>
    </location>
</feature>
<sequence length="164" mass="17309">MSPAPLWALLPVGGVAVLLLLRRVRRRSVVVSVEGSSMVPTLHDGDVVLVRRCGPAGLASGRLVVVECPVPPVARADWSWPAADEPPERRRWMVKRLAALPGQPWPPSCTGRDGVVPDGAVVVLGDNPAASSDSRQMGAVPVERVLGVVVRRLVAGRRSVSSGP</sequence>
<evidence type="ECO:0000256" key="4">
    <source>
        <dbReference type="ARBA" id="ARBA00023136"/>
    </source>
</evidence>
<accession>A0A9W6Q3W8</accession>
<name>A0A9W6Q3W8_9ACTN</name>
<evidence type="ECO:0000256" key="3">
    <source>
        <dbReference type="ARBA" id="ARBA00022801"/>
    </source>
</evidence>
<dbReference type="PANTHER" id="PTHR12383:SF16">
    <property type="entry name" value="MITOCHONDRIAL INNER MEMBRANE PROTEASE SUBUNIT 1"/>
    <property type="match status" value="1"/>
</dbReference>
<reference evidence="8" key="1">
    <citation type="submission" date="2023-02" db="EMBL/GenBank/DDBJ databases">
        <title>Kitasatospora phosalacinea NBRC 14627.</title>
        <authorList>
            <person name="Ichikawa N."/>
            <person name="Sato H."/>
            <person name="Tonouchi N."/>
        </authorList>
    </citation>
    <scope>NUCLEOTIDE SEQUENCE</scope>
    <source>
        <strain evidence="8">NBRC 14627</strain>
    </source>
</reference>
<dbReference type="SUPFAM" id="SSF51306">
    <property type="entry name" value="LexA/Signal peptidase"/>
    <property type="match status" value="1"/>
</dbReference>
<dbReference type="Pfam" id="PF10502">
    <property type="entry name" value="Peptidase_S26"/>
    <property type="match status" value="2"/>
</dbReference>
<dbReference type="InterPro" id="IPR019533">
    <property type="entry name" value="Peptidase_S26"/>
</dbReference>
<dbReference type="RefSeq" id="WP_285733155.1">
    <property type="nucleotide sequence ID" value="NZ_BSSA01000001.1"/>
</dbReference>
<dbReference type="InterPro" id="IPR019756">
    <property type="entry name" value="Pept_S26A_signal_pept_1_Ser-AS"/>
</dbReference>
<feature type="active site" evidence="6">
    <location>
        <position position="95"/>
    </location>
</feature>
<dbReference type="GO" id="GO:0006465">
    <property type="term" value="P:signal peptide processing"/>
    <property type="evidence" value="ECO:0007669"/>
    <property type="project" value="InterPro"/>
</dbReference>
<feature type="active site" evidence="6">
    <location>
        <position position="37"/>
    </location>
</feature>
<evidence type="ECO:0000256" key="5">
    <source>
        <dbReference type="ARBA" id="ARBA00038445"/>
    </source>
</evidence>
<dbReference type="GO" id="GO:0005886">
    <property type="term" value="C:plasma membrane"/>
    <property type="evidence" value="ECO:0007669"/>
    <property type="project" value="UniProtKB-SubCell"/>
</dbReference>
<keyword evidence="4" id="KW-0472">Membrane</keyword>
<evidence type="ECO:0000256" key="6">
    <source>
        <dbReference type="PIRSR" id="PIRSR600223-1"/>
    </source>
</evidence>
<keyword evidence="3" id="KW-0378">Hydrolase</keyword>
<dbReference type="GO" id="GO:0004252">
    <property type="term" value="F:serine-type endopeptidase activity"/>
    <property type="evidence" value="ECO:0007669"/>
    <property type="project" value="InterPro"/>
</dbReference>
<gene>
    <name evidence="8" type="ORF">Kpho02_06200</name>
</gene>
<comment type="similarity">
    <text evidence="5">Belongs to the peptidase S26 family. IMP1 subfamily.</text>
</comment>
<dbReference type="PANTHER" id="PTHR12383">
    <property type="entry name" value="PROTEASE FAMILY S26 MITOCHONDRIAL INNER MEMBRANE PROTEASE-RELATED"/>
    <property type="match status" value="1"/>
</dbReference>
<protein>
    <recommendedName>
        <fullName evidence="7">Peptidase S26 domain-containing protein</fullName>
    </recommendedName>
</protein>
<evidence type="ECO:0000256" key="1">
    <source>
        <dbReference type="ARBA" id="ARBA00004401"/>
    </source>
</evidence>